<feature type="domain" description="Type II secretion system protein GspE N-terminal" evidence="5">
    <location>
        <begin position="57"/>
        <end position="148"/>
    </location>
</feature>
<dbReference type="GO" id="GO:0016887">
    <property type="term" value="F:ATP hydrolysis activity"/>
    <property type="evidence" value="ECO:0007669"/>
    <property type="project" value="TreeGrafter"/>
</dbReference>
<keyword evidence="3" id="KW-0067">ATP-binding</keyword>
<comment type="similarity">
    <text evidence="1">Belongs to the GSP E family.</text>
</comment>
<dbReference type="GO" id="GO:0005886">
    <property type="term" value="C:plasma membrane"/>
    <property type="evidence" value="ECO:0007669"/>
    <property type="project" value="TreeGrafter"/>
</dbReference>
<evidence type="ECO:0000256" key="1">
    <source>
        <dbReference type="ARBA" id="ARBA00006611"/>
    </source>
</evidence>
<dbReference type="InterPro" id="IPR001482">
    <property type="entry name" value="T2SS/T4SS_dom"/>
</dbReference>
<gene>
    <name evidence="6" type="ORF">U14_02497</name>
</gene>
<dbReference type="PANTHER" id="PTHR30258:SF1">
    <property type="entry name" value="PROTEIN TRANSPORT PROTEIN HOFB HOMOLOG"/>
    <property type="match status" value="1"/>
</dbReference>
<dbReference type="Pfam" id="PF05157">
    <property type="entry name" value="MshEN"/>
    <property type="match status" value="1"/>
</dbReference>
<name>A0A081BLI8_9BACT</name>
<keyword evidence="7" id="KW-1185">Reference proteome</keyword>
<protein>
    <submittedName>
        <fullName evidence="6">Type II secretion system protein E</fullName>
    </submittedName>
</protein>
<dbReference type="STRING" id="1499966.U14_02497"/>
<proteinExistence type="inferred from homology"/>
<dbReference type="SUPFAM" id="SSF52540">
    <property type="entry name" value="P-loop containing nucleoside triphosphate hydrolases"/>
    <property type="match status" value="1"/>
</dbReference>
<evidence type="ECO:0000256" key="2">
    <source>
        <dbReference type="ARBA" id="ARBA00022741"/>
    </source>
</evidence>
<dbReference type="InterPro" id="IPR027417">
    <property type="entry name" value="P-loop_NTPase"/>
</dbReference>
<reference evidence="6" key="1">
    <citation type="journal article" date="2015" name="PeerJ">
        <title>First genomic representation of candidate bacterial phylum KSB3 points to enhanced environmental sensing as a trigger of wastewater bulking.</title>
        <authorList>
            <person name="Sekiguchi Y."/>
            <person name="Ohashi A."/>
            <person name="Parks D.H."/>
            <person name="Yamauchi T."/>
            <person name="Tyson G.W."/>
            <person name="Hugenholtz P."/>
        </authorList>
    </citation>
    <scope>NUCLEOTIDE SEQUENCE [LARGE SCALE GENOMIC DNA]</scope>
</reference>
<dbReference type="Gene3D" id="3.40.50.300">
    <property type="entry name" value="P-loop containing nucleotide triphosphate hydrolases"/>
    <property type="match status" value="1"/>
</dbReference>
<dbReference type="SUPFAM" id="SSF160246">
    <property type="entry name" value="EspE N-terminal domain-like"/>
    <property type="match status" value="1"/>
</dbReference>
<dbReference type="EMBL" id="DF820457">
    <property type="protein sequence ID" value="GAK51254.1"/>
    <property type="molecule type" value="Genomic_DNA"/>
</dbReference>
<dbReference type="Gene3D" id="3.30.450.90">
    <property type="match status" value="1"/>
</dbReference>
<feature type="domain" description="Bacterial type II secretion system protein E" evidence="4">
    <location>
        <begin position="194"/>
        <end position="339"/>
    </location>
</feature>
<accession>A0A081BLI8</accession>
<dbReference type="AlphaFoldDB" id="A0A081BLI8"/>
<feature type="domain" description="Bacterial type II secretion system protein E" evidence="4">
    <location>
        <begin position="426"/>
        <end position="573"/>
    </location>
</feature>
<dbReference type="Gene3D" id="3.30.300.160">
    <property type="entry name" value="Type II secretion system, protein E, N-terminal domain"/>
    <property type="match status" value="1"/>
</dbReference>
<evidence type="ECO:0000313" key="7">
    <source>
        <dbReference type="Proteomes" id="UP000030700"/>
    </source>
</evidence>
<dbReference type="Proteomes" id="UP000030700">
    <property type="component" value="Unassembled WGS sequence"/>
</dbReference>
<keyword evidence="2" id="KW-0547">Nucleotide-binding</keyword>
<evidence type="ECO:0000259" key="5">
    <source>
        <dbReference type="Pfam" id="PF05157"/>
    </source>
</evidence>
<dbReference type="InterPro" id="IPR037257">
    <property type="entry name" value="T2SS_E_N_sf"/>
</dbReference>
<dbReference type="Pfam" id="PF00437">
    <property type="entry name" value="T2SSE"/>
    <property type="match status" value="2"/>
</dbReference>
<sequence length="579" mass="63651">MEDVLLKLLLDEKIITIEQYRQVEAACEQSGDSVDVALERRGILREADFLNALSRKFRLPVVNWEAFAPKEEMFQKITEEVAGKYTVFPVAYEQGKRQGKLTLAVAYPSTLAALDEIAFAIGCAIRPEIASVRAIREAIATHYKTQAAQPKAKRASKIVAIETGSQALNAAFADAISSATFGEEEADTLASLDRDHPATKFLVEMLNTAVDKGASAIHFHPSRQQYQVRMAWNGVTIHQTEIPAALGQGIAQRLRKIARPVVPPKKEQLFSEGISAVRLREQAMNLALNFYPTPFGESVMAQFFPLAASQESNAFGADEQTIKGLQRALARPFGLLLVATSQPQCLSVIPAIARKCFSPETQMLAIASPVAPFFPSIPQLSRHAVMPYREWCSAIAFAAPQVLLFDTIDAPVMAQLAYEFAASASVVASMTATDAADALLDFLTMIAAECQQDIRNMLPPVLDMLNGILIETPVRTICQACRKEQTLSDEDARLFESASFGEGCQECMNTGVAGQTRLFDVLKIDKAFKQTLLEQEGQLGKYLRRLCEEFLGDSLKRQAIALVRDGKISIAEFRRVIAR</sequence>
<dbReference type="InterPro" id="IPR007831">
    <property type="entry name" value="T2SS_GspE_N"/>
</dbReference>
<evidence type="ECO:0000313" key="6">
    <source>
        <dbReference type="EMBL" id="GAK51254.1"/>
    </source>
</evidence>
<dbReference type="PANTHER" id="PTHR30258">
    <property type="entry name" value="TYPE II SECRETION SYSTEM PROTEIN GSPE-RELATED"/>
    <property type="match status" value="1"/>
</dbReference>
<evidence type="ECO:0000259" key="4">
    <source>
        <dbReference type="Pfam" id="PF00437"/>
    </source>
</evidence>
<organism evidence="6">
    <name type="scientific">Candidatus Moduliflexus flocculans</name>
    <dbReference type="NCBI Taxonomy" id="1499966"/>
    <lineage>
        <taxon>Bacteria</taxon>
        <taxon>Candidatus Moduliflexota</taxon>
        <taxon>Candidatus Moduliflexia</taxon>
        <taxon>Candidatus Moduliflexales</taxon>
        <taxon>Candidatus Moduliflexaceae</taxon>
    </lineage>
</organism>
<dbReference type="GO" id="GO:0005524">
    <property type="term" value="F:ATP binding"/>
    <property type="evidence" value="ECO:0007669"/>
    <property type="project" value="UniProtKB-KW"/>
</dbReference>
<dbReference type="HOGENOM" id="CLU_013446_10_3_0"/>
<evidence type="ECO:0000256" key="3">
    <source>
        <dbReference type="ARBA" id="ARBA00022840"/>
    </source>
</evidence>